<protein>
    <submittedName>
        <fullName evidence="2">Uncharacterized protein</fullName>
    </submittedName>
</protein>
<gene>
    <name evidence="2" type="ORF">HMPREF1318_2555</name>
</gene>
<keyword evidence="3" id="KW-1185">Reference proteome</keyword>
<evidence type="ECO:0000313" key="3">
    <source>
        <dbReference type="Proteomes" id="UP000002941"/>
    </source>
</evidence>
<dbReference type="PATRIC" id="fig|1125718.3.peg.2599"/>
<proteinExistence type="predicted"/>
<name>J0WM06_9ACTO</name>
<dbReference type="AlphaFoldDB" id="J0WM06"/>
<dbReference type="Proteomes" id="UP000002941">
    <property type="component" value="Unassembled WGS sequence"/>
</dbReference>
<dbReference type="OrthoDB" id="3827394at2"/>
<feature type="compositionally biased region" description="Pro residues" evidence="1">
    <location>
        <begin position="50"/>
        <end position="64"/>
    </location>
</feature>
<sequence>MNFIYVPEIPWKVTALAVSVIIGFTGCSGGVGNSGAVSSVTSSPIVAEDPIPPSDAPTLLPSPSPTAIDGGSPASSAAPSAMPTGDGSATPGDISPEKTKGRDLAVNDFFEPDDHVLKDGLYNVATLTDQKGVGATVGSGSQKVEAELRLANRYEKFTFNVGQANNSKSSDEILHVEVNKNGANDSIVEVPFNETRPVEVDAANVNALKIVLSCQPKEGSTCRDEITAVLYGMRLEP</sequence>
<dbReference type="EMBL" id="AKFT01000204">
    <property type="protein sequence ID" value="EJF37551.1"/>
    <property type="molecule type" value="Genomic_DNA"/>
</dbReference>
<evidence type="ECO:0000313" key="2">
    <source>
        <dbReference type="EMBL" id="EJF37551.1"/>
    </source>
</evidence>
<dbReference type="RefSeq" id="WP_008733420.1">
    <property type="nucleotide sequence ID" value="NZ_AKFT01000204.1"/>
</dbReference>
<dbReference type="eggNOG" id="ENOG5031H2D">
    <property type="taxonomic scope" value="Bacteria"/>
</dbReference>
<comment type="caution">
    <text evidence="2">The sequence shown here is derived from an EMBL/GenBank/DDBJ whole genome shotgun (WGS) entry which is preliminary data.</text>
</comment>
<organism evidence="2 3">
    <name type="scientific">Actinomyces massiliensis F0489</name>
    <dbReference type="NCBI Taxonomy" id="1125718"/>
    <lineage>
        <taxon>Bacteria</taxon>
        <taxon>Bacillati</taxon>
        <taxon>Actinomycetota</taxon>
        <taxon>Actinomycetes</taxon>
        <taxon>Actinomycetales</taxon>
        <taxon>Actinomycetaceae</taxon>
        <taxon>Actinomyces</taxon>
    </lineage>
</organism>
<feature type="compositionally biased region" description="Low complexity" evidence="1">
    <location>
        <begin position="72"/>
        <end position="81"/>
    </location>
</feature>
<feature type="region of interest" description="Disordered" evidence="1">
    <location>
        <begin position="44"/>
        <end position="100"/>
    </location>
</feature>
<accession>J0WM06</accession>
<evidence type="ECO:0000256" key="1">
    <source>
        <dbReference type="SAM" id="MobiDB-lite"/>
    </source>
</evidence>
<reference evidence="2 3" key="1">
    <citation type="submission" date="2012-05" db="EMBL/GenBank/DDBJ databases">
        <authorList>
            <person name="Harkins D.M."/>
            <person name="Madupu R."/>
            <person name="Durkin A.S."/>
            <person name="Torralba M."/>
            <person name="Methe B."/>
            <person name="Sutton G.G."/>
            <person name="Nelson K.E."/>
        </authorList>
    </citation>
    <scope>NUCLEOTIDE SEQUENCE [LARGE SCALE GENOMIC DNA]</scope>
    <source>
        <strain evidence="2 3">F0489</strain>
    </source>
</reference>